<keyword evidence="2" id="KW-1133">Transmembrane helix</keyword>
<dbReference type="RefSeq" id="XP_028518374.1">
    <property type="nucleotide sequence ID" value="XM_028662573.1"/>
</dbReference>
<keyword evidence="7" id="KW-1185">Reference proteome</keyword>
<protein>
    <submittedName>
        <fullName evidence="6">Uncharacterized protein</fullName>
    </submittedName>
</protein>
<dbReference type="AlphaFoldDB" id="A0A913YT54"/>
<feature type="domain" description="Ig-like" evidence="4">
    <location>
        <begin position="148"/>
        <end position="234"/>
    </location>
</feature>
<dbReference type="Gene3D" id="2.60.40.10">
    <property type="entry name" value="Immunoglobulins"/>
    <property type="match status" value="5"/>
</dbReference>
<dbReference type="InterPro" id="IPR050964">
    <property type="entry name" value="Striated_Muscle_Regulatory"/>
</dbReference>
<dbReference type="InterPro" id="IPR036179">
    <property type="entry name" value="Ig-like_dom_sf"/>
</dbReference>
<dbReference type="InterPro" id="IPR007110">
    <property type="entry name" value="Ig-like_dom"/>
</dbReference>
<dbReference type="CDD" id="cd00063">
    <property type="entry name" value="FN3"/>
    <property type="match status" value="2"/>
</dbReference>
<reference evidence="6" key="1">
    <citation type="submission" date="2022-11" db="UniProtKB">
        <authorList>
            <consortium name="EnsemblMetazoa"/>
        </authorList>
    </citation>
    <scope>IDENTIFICATION</scope>
</reference>
<feature type="domain" description="Fibronectin type-III" evidence="5">
    <location>
        <begin position="422"/>
        <end position="524"/>
    </location>
</feature>
<dbReference type="InterPro" id="IPR003961">
    <property type="entry name" value="FN3_dom"/>
</dbReference>
<dbReference type="SMART" id="SM00409">
    <property type="entry name" value="IG"/>
    <property type="match status" value="3"/>
</dbReference>
<keyword evidence="1" id="KW-0677">Repeat</keyword>
<evidence type="ECO:0000256" key="2">
    <source>
        <dbReference type="SAM" id="Phobius"/>
    </source>
</evidence>
<keyword evidence="2" id="KW-0812">Transmembrane</keyword>
<dbReference type="CDD" id="cd00096">
    <property type="entry name" value="Ig"/>
    <property type="match status" value="1"/>
</dbReference>
<feature type="domain" description="Ig-like" evidence="4">
    <location>
        <begin position="240"/>
        <end position="323"/>
    </location>
</feature>
<feature type="domain" description="Fibronectin type-III" evidence="5">
    <location>
        <begin position="331"/>
        <end position="421"/>
    </location>
</feature>
<evidence type="ECO:0000313" key="7">
    <source>
        <dbReference type="Proteomes" id="UP000887567"/>
    </source>
</evidence>
<dbReference type="SUPFAM" id="SSF49265">
    <property type="entry name" value="Fibronectin type III"/>
    <property type="match status" value="1"/>
</dbReference>
<dbReference type="EnsemblMetazoa" id="XM_028662573.1">
    <property type="protein sequence ID" value="XP_028518374.1"/>
    <property type="gene ID" value="LOC110250384"/>
</dbReference>
<dbReference type="InterPro" id="IPR036116">
    <property type="entry name" value="FN3_sf"/>
</dbReference>
<evidence type="ECO:0000259" key="4">
    <source>
        <dbReference type="PROSITE" id="PS50835"/>
    </source>
</evidence>
<dbReference type="PANTHER" id="PTHR13817">
    <property type="entry name" value="TITIN"/>
    <property type="match status" value="1"/>
</dbReference>
<organism evidence="6 7">
    <name type="scientific">Exaiptasia diaphana</name>
    <name type="common">Tropical sea anemone</name>
    <name type="synonym">Aiptasia pulchella</name>
    <dbReference type="NCBI Taxonomy" id="2652724"/>
    <lineage>
        <taxon>Eukaryota</taxon>
        <taxon>Metazoa</taxon>
        <taxon>Cnidaria</taxon>
        <taxon>Anthozoa</taxon>
        <taxon>Hexacorallia</taxon>
        <taxon>Actiniaria</taxon>
        <taxon>Aiptasiidae</taxon>
        <taxon>Exaiptasia</taxon>
    </lineage>
</organism>
<feature type="transmembrane region" description="Helical" evidence="2">
    <location>
        <begin position="551"/>
        <end position="574"/>
    </location>
</feature>
<sequence>MERGLCALLVGFILLQLADAAARFTSHPEEKLYIVKGQTARFTWDYHVDNINVEFDTLSPRWYFHNYSYVIGYGNAFEGRKFNIDTNRCPVRLRTPTVRVSVEGKATLVITNVTLADSGVYGCLLLLLTGDISSMPTSKANLIVTEIPSFIKKPNATTITIEHMDLNMNCSAVGQPTPNVTWLHVQQFSKVPIIRGIGTAVLSLTNIQRNQSGTYECHASNNPNEKLVRARTLLIVNYKPTILKPLSPAKISSWSGSTITLRCNLSSSLPSPTWTWYKPNGNRITNVRNITNGSEVTVLTEESGDYGIYICRAANIAGSDSININVLQLFPPGSPSFNVTDIEASSAVVRWAEPVDNGGSKLTEYKVEINSKTYIIASWKHKHFTIPGLTKNKIYVVKLYAKNAAGYGNASSKTFTTKKEGPPGPPVLKIIRVSPTTVILSWSKPEENGGEIEYYTIYKRLAGDDDWLQVGTLSGDPLTYTVKDLLPGKTYSFHVTAKNKDGSSLMDVNRITVTLPVETTTPHPSTSAIASTSRSGSRLHPCEECNCSTKVAVLAAILALSVLVIILLVVFIAWKLRTNKPKNDNKEEAVYYNAHALGMTSLPKTVNQSSARTRDPNQEHYQQLNPCTLQSPADAVPTYEPVRSVGASERNDQHTYQALRNHPSVYQSLQTYANVTTA</sequence>
<dbReference type="Proteomes" id="UP000887567">
    <property type="component" value="Unplaced"/>
</dbReference>
<proteinExistence type="predicted"/>
<dbReference type="SMART" id="SM00408">
    <property type="entry name" value="IGc2"/>
    <property type="match status" value="3"/>
</dbReference>
<keyword evidence="2" id="KW-0472">Membrane</keyword>
<dbReference type="Pfam" id="PF00041">
    <property type="entry name" value="fn3"/>
    <property type="match status" value="2"/>
</dbReference>
<name>A0A913YT54_EXADI</name>
<feature type="signal peptide" evidence="3">
    <location>
        <begin position="1"/>
        <end position="20"/>
    </location>
</feature>
<accession>A0A913YT54</accession>
<dbReference type="PANTHER" id="PTHR13817:SF73">
    <property type="entry name" value="FIBRONECTIN TYPE-III DOMAIN-CONTAINING PROTEIN"/>
    <property type="match status" value="1"/>
</dbReference>
<dbReference type="InterPro" id="IPR013783">
    <property type="entry name" value="Ig-like_fold"/>
</dbReference>
<dbReference type="InterPro" id="IPR003599">
    <property type="entry name" value="Ig_sub"/>
</dbReference>
<dbReference type="SUPFAM" id="SSF48726">
    <property type="entry name" value="Immunoglobulin"/>
    <property type="match status" value="3"/>
</dbReference>
<feature type="chain" id="PRO_5037133968" evidence="3">
    <location>
        <begin position="21"/>
        <end position="678"/>
    </location>
</feature>
<dbReference type="SMART" id="SM00060">
    <property type="entry name" value="FN3"/>
    <property type="match status" value="2"/>
</dbReference>
<dbReference type="PROSITE" id="PS50853">
    <property type="entry name" value="FN3"/>
    <property type="match status" value="2"/>
</dbReference>
<keyword evidence="3" id="KW-0732">Signal</keyword>
<dbReference type="OMA" id="CPVRLRT"/>
<dbReference type="OrthoDB" id="6234674at2759"/>
<evidence type="ECO:0000259" key="5">
    <source>
        <dbReference type="PROSITE" id="PS50853"/>
    </source>
</evidence>
<dbReference type="InterPro" id="IPR003598">
    <property type="entry name" value="Ig_sub2"/>
</dbReference>
<evidence type="ECO:0000256" key="1">
    <source>
        <dbReference type="ARBA" id="ARBA00022737"/>
    </source>
</evidence>
<evidence type="ECO:0000256" key="3">
    <source>
        <dbReference type="SAM" id="SignalP"/>
    </source>
</evidence>
<dbReference type="PROSITE" id="PS50835">
    <property type="entry name" value="IG_LIKE"/>
    <property type="match status" value="2"/>
</dbReference>
<dbReference type="Pfam" id="PF13927">
    <property type="entry name" value="Ig_3"/>
    <property type="match status" value="2"/>
</dbReference>
<dbReference type="GeneID" id="110250384"/>
<evidence type="ECO:0000313" key="6">
    <source>
        <dbReference type="EnsemblMetazoa" id="XP_028518374.1"/>
    </source>
</evidence>